<dbReference type="EMBL" id="CP016282">
    <property type="protein sequence ID" value="ANP71039.1"/>
    <property type="molecule type" value="Genomic_DNA"/>
</dbReference>
<dbReference type="NCBIfam" id="NF047843">
    <property type="entry name" value="MST_Rv0443"/>
    <property type="match status" value="1"/>
</dbReference>
<gene>
    <name evidence="1" type="ORF">PA27867_0060</name>
</gene>
<dbReference type="Gene3D" id="1.20.120.450">
    <property type="entry name" value="dinb family like domain"/>
    <property type="match status" value="1"/>
</dbReference>
<evidence type="ECO:0000313" key="2">
    <source>
        <dbReference type="Proteomes" id="UP000092582"/>
    </source>
</evidence>
<dbReference type="Proteomes" id="UP000092582">
    <property type="component" value="Chromosome 1"/>
</dbReference>
<dbReference type="RefSeq" id="WP_066591594.1">
    <property type="nucleotide sequence ID" value="NZ_CP016282.1"/>
</dbReference>
<accession>A0A1B1BEN0</accession>
<organism evidence="1 2">
    <name type="scientific">Cryobacterium arcticum</name>
    <dbReference type="NCBI Taxonomy" id="670052"/>
    <lineage>
        <taxon>Bacteria</taxon>
        <taxon>Bacillati</taxon>
        <taxon>Actinomycetota</taxon>
        <taxon>Actinomycetes</taxon>
        <taxon>Micrococcales</taxon>
        <taxon>Microbacteriaceae</taxon>
        <taxon>Cryobacterium</taxon>
    </lineage>
</organism>
<keyword evidence="2" id="KW-1185">Reference proteome</keyword>
<dbReference type="STRING" id="670052.PA27867_0060"/>
<dbReference type="InterPro" id="IPR034660">
    <property type="entry name" value="DinB/YfiT-like"/>
</dbReference>
<evidence type="ECO:0000313" key="1">
    <source>
        <dbReference type="EMBL" id="ANP71039.1"/>
    </source>
</evidence>
<dbReference type="KEGG" id="cart:PA27867_0060"/>
<dbReference type="PATRIC" id="fig|670052.7.peg.63"/>
<reference evidence="1 2" key="1">
    <citation type="submission" date="2016-06" db="EMBL/GenBank/DDBJ databases">
        <title>Genome sequencing of Cryobacterium arcticum PAMC 27867.</title>
        <authorList>
            <person name="Lee J."/>
            <person name="Kim O.-S."/>
        </authorList>
    </citation>
    <scope>NUCLEOTIDE SEQUENCE [LARGE SCALE GENOMIC DNA]</scope>
    <source>
        <strain evidence="1 2">PAMC 27867</strain>
    </source>
</reference>
<sequence length="171" mass="18742">MLSTDLMTDAFGRVQEAVHAVLVGAGSDLLEFRADPEANTIAWLVWHLTRVQDDHVADLMGEPQLWTTAGWQKRFDLPFAVGATGYRQSAGEVAAVRAGSDLLRGYFDAVHERTIAYLGTLREDDFSRVVDTRWTPPVTVAVRLVSVIGDDLEHAGQAAFVRGLAQRAGLH</sequence>
<name>A0A1B1BEN0_9MICO</name>
<dbReference type="AlphaFoldDB" id="A0A1B1BEN0"/>
<proteinExistence type="predicted"/>
<dbReference type="OrthoDB" id="2363925at2"/>
<protein>
    <submittedName>
        <fullName evidence="1">Chorismate synthase</fullName>
    </submittedName>
</protein>
<dbReference type="InterPro" id="IPR007061">
    <property type="entry name" value="MST-like"/>
</dbReference>
<dbReference type="SUPFAM" id="SSF109854">
    <property type="entry name" value="DinB/YfiT-like putative metalloenzymes"/>
    <property type="match status" value="1"/>
</dbReference>
<dbReference type="Pfam" id="PF04978">
    <property type="entry name" value="MST"/>
    <property type="match status" value="1"/>
</dbReference>